<dbReference type="Proteomes" id="UP000067448">
    <property type="component" value="Unassembled WGS sequence"/>
</dbReference>
<evidence type="ECO:0008006" key="3">
    <source>
        <dbReference type="Google" id="ProtNLM"/>
    </source>
</evidence>
<name>A0A100JR52_STRSC</name>
<protein>
    <recommendedName>
        <fullName evidence="3">Lipoprotein</fullName>
    </recommendedName>
</protein>
<dbReference type="EMBL" id="BCMM01000021">
    <property type="protein sequence ID" value="GAQ64096.1"/>
    <property type="molecule type" value="Genomic_DNA"/>
</dbReference>
<reference evidence="1 2" key="2">
    <citation type="journal article" date="2016" name="Genome Announc.">
        <title>Draft Genome Sequences of Streptomyces scabiei S58, Streptomyces turgidiscabies T45, and Streptomyces acidiscabies a10, the Pathogens of Potato Common Scab, Isolated in Japan.</title>
        <authorList>
            <person name="Tomihama T."/>
            <person name="Nishi Y."/>
            <person name="Sakai M."/>
            <person name="Ikenaga M."/>
            <person name="Okubo T."/>
            <person name="Ikeda S."/>
        </authorList>
    </citation>
    <scope>NUCLEOTIDE SEQUENCE [LARGE SCALE GENOMIC DNA]</scope>
    <source>
        <strain evidence="1 2">S58</strain>
    </source>
</reference>
<organism evidence="1 2">
    <name type="scientific">Streptomyces scabiei</name>
    <dbReference type="NCBI Taxonomy" id="1930"/>
    <lineage>
        <taxon>Bacteria</taxon>
        <taxon>Bacillati</taxon>
        <taxon>Actinomycetota</taxon>
        <taxon>Actinomycetes</taxon>
        <taxon>Kitasatosporales</taxon>
        <taxon>Streptomycetaceae</taxon>
        <taxon>Streptomyces</taxon>
    </lineage>
</organism>
<proteinExistence type="predicted"/>
<reference evidence="2" key="1">
    <citation type="submission" date="2015-11" db="EMBL/GenBank/DDBJ databases">
        <authorList>
            <consortium name="Cross-ministerial Strategic Innovation Promotion Program (SIP) consortium"/>
            <person name="Tomihama T."/>
            <person name="Ikenaga M."/>
            <person name="Sakai M."/>
            <person name="Okubo T."/>
            <person name="Ikeda S."/>
        </authorList>
    </citation>
    <scope>NUCLEOTIDE SEQUENCE [LARGE SCALE GENOMIC DNA]</scope>
    <source>
        <strain evidence="2">S58</strain>
    </source>
</reference>
<dbReference type="PROSITE" id="PS51257">
    <property type="entry name" value="PROKAR_LIPOPROTEIN"/>
    <property type="match status" value="1"/>
</dbReference>
<evidence type="ECO:0000313" key="1">
    <source>
        <dbReference type="EMBL" id="GAQ64096.1"/>
    </source>
</evidence>
<sequence length="33" mass="3543">MSRPPRHRAYRALLLLGAALTTAALVLTACTHP</sequence>
<reference evidence="2" key="3">
    <citation type="submission" date="2016-02" db="EMBL/GenBank/DDBJ databases">
        <title>Draft genome of pathogenic Streptomyces sp. in Japan.</title>
        <authorList>
            <person name="Tomihama T."/>
            <person name="Ikenaga M."/>
            <person name="Sakai M."/>
            <person name="Okubo T."/>
            <person name="Ikeda S."/>
        </authorList>
    </citation>
    <scope>NUCLEOTIDE SEQUENCE [LARGE SCALE GENOMIC DNA]</scope>
    <source>
        <strain evidence="2">S58</strain>
    </source>
</reference>
<evidence type="ECO:0000313" key="2">
    <source>
        <dbReference type="Proteomes" id="UP000067448"/>
    </source>
</evidence>
<accession>A0A100JR52</accession>
<comment type="caution">
    <text evidence="1">The sequence shown here is derived from an EMBL/GenBank/DDBJ whole genome shotgun (WGS) entry which is preliminary data.</text>
</comment>
<gene>
    <name evidence="1" type="ORF">SsS58_04486</name>
</gene>
<dbReference type="AlphaFoldDB" id="A0A100JR52"/>